<evidence type="ECO:0000313" key="2">
    <source>
        <dbReference type="EMBL" id="KAI3533218.1"/>
    </source>
</evidence>
<proteinExistence type="predicted"/>
<dbReference type="OrthoDB" id="10420841at2759"/>
<gene>
    <name evidence="2" type="ORF">CABS02_13651</name>
</gene>
<feature type="region of interest" description="Disordered" evidence="1">
    <location>
        <begin position="58"/>
        <end position="84"/>
    </location>
</feature>
<organism evidence="2 3">
    <name type="scientific">Colletotrichum abscissum</name>
    <dbReference type="NCBI Taxonomy" id="1671311"/>
    <lineage>
        <taxon>Eukaryota</taxon>
        <taxon>Fungi</taxon>
        <taxon>Dikarya</taxon>
        <taxon>Ascomycota</taxon>
        <taxon>Pezizomycotina</taxon>
        <taxon>Sordariomycetes</taxon>
        <taxon>Hypocreomycetidae</taxon>
        <taxon>Glomerellales</taxon>
        <taxon>Glomerellaceae</taxon>
        <taxon>Colletotrichum</taxon>
        <taxon>Colletotrichum acutatum species complex</taxon>
    </lineage>
</organism>
<dbReference type="AlphaFoldDB" id="A0A9P9X2W9"/>
<name>A0A9P9X2W9_9PEZI</name>
<reference evidence="2" key="1">
    <citation type="submission" date="2019-01" db="EMBL/GenBank/DDBJ databases">
        <title>Colletotrichum abscissum LGMF1257.</title>
        <authorList>
            <person name="Baroncelli R."/>
        </authorList>
    </citation>
    <scope>NUCLEOTIDE SEQUENCE</scope>
    <source>
        <strain evidence="2">Ca142</strain>
    </source>
</reference>
<dbReference type="Proteomes" id="UP001056436">
    <property type="component" value="Unassembled WGS sequence"/>
</dbReference>
<dbReference type="EMBL" id="SDAQ01000159">
    <property type="protein sequence ID" value="KAI3533218.1"/>
    <property type="molecule type" value="Genomic_DNA"/>
</dbReference>
<protein>
    <submittedName>
        <fullName evidence="2">Uncharacterized protein</fullName>
    </submittedName>
</protein>
<accession>A0A9P9X2W9</accession>
<evidence type="ECO:0000313" key="3">
    <source>
        <dbReference type="Proteomes" id="UP001056436"/>
    </source>
</evidence>
<comment type="caution">
    <text evidence="2">The sequence shown here is derived from an EMBL/GenBank/DDBJ whole genome shotgun (WGS) entry which is preliminary data.</text>
</comment>
<evidence type="ECO:0000256" key="1">
    <source>
        <dbReference type="SAM" id="MobiDB-lite"/>
    </source>
</evidence>
<keyword evidence="3" id="KW-1185">Reference proteome</keyword>
<sequence length="117" mass="13261">MQVLGSHCSCRIANLEKRNADSYFGLACLRGSPPPPLPENYQYQRGNFITTRRHRLHPYRTSNSPDMWPKTPRADAGSLTPGTSRCSRRLVQWAPHPFSARLTRQRVGSPGRRTLTS</sequence>